<evidence type="ECO:0000313" key="2">
    <source>
        <dbReference type="EMBL" id="KAJ8966777.1"/>
    </source>
</evidence>
<dbReference type="AlphaFoldDB" id="A0AAV8ZP27"/>
<keyword evidence="3" id="KW-1185">Reference proteome</keyword>
<dbReference type="EMBL" id="JANEYF010000940">
    <property type="protein sequence ID" value="KAJ8966777.1"/>
    <property type="molecule type" value="Genomic_DNA"/>
</dbReference>
<name>A0AAV8ZP27_9CUCU</name>
<feature type="compositionally biased region" description="Basic and acidic residues" evidence="1">
    <location>
        <begin position="58"/>
        <end position="71"/>
    </location>
</feature>
<dbReference type="Proteomes" id="UP001162156">
    <property type="component" value="Unassembled WGS sequence"/>
</dbReference>
<protein>
    <submittedName>
        <fullName evidence="2">Uncharacterized protein</fullName>
    </submittedName>
</protein>
<organism evidence="2 3">
    <name type="scientific">Rhamnusium bicolor</name>
    <dbReference type="NCBI Taxonomy" id="1586634"/>
    <lineage>
        <taxon>Eukaryota</taxon>
        <taxon>Metazoa</taxon>
        <taxon>Ecdysozoa</taxon>
        <taxon>Arthropoda</taxon>
        <taxon>Hexapoda</taxon>
        <taxon>Insecta</taxon>
        <taxon>Pterygota</taxon>
        <taxon>Neoptera</taxon>
        <taxon>Endopterygota</taxon>
        <taxon>Coleoptera</taxon>
        <taxon>Polyphaga</taxon>
        <taxon>Cucujiformia</taxon>
        <taxon>Chrysomeloidea</taxon>
        <taxon>Cerambycidae</taxon>
        <taxon>Lepturinae</taxon>
        <taxon>Rhagiini</taxon>
        <taxon>Rhamnusium</taxon>
    </lineage>
</organism>
<feature type="compositionally biased region" description="Basic and acidic residues" evidence="1">
    <location>
        <begin position="7"/>
        <end position="44"/>
    </location>
</feature>
<feature type="compositionally biased region" description="Basic residues" evidence="1">
    <location>
        <begin position="72"/>
        <end position="81"/>
    </location>
</feature>
<evidence type="ECO:0000313" key="3">
    <source>
        <dbReference type="Proteomes" id="UP001162156"/>
    </source>
</evidence>
<reference evidence="2" key="1">
    <citation type="journal article" date="2023" name="Insect Mol. Biol.">
        <title>Genome sequencing provides insights into the evolution of gene families encoding plant cell wall-degrading enzymes in longhorned beetles.</title>
        <authorList>
            <person name="Shin N.R."/>
            <person name="Okamura Y."/>
            <person name="Kirsch R."/>
            <person name="Pauchet Y."/>
        </authorList>
    </citation>
    <scope>NUCLEOTIDE SEQUENCE</scope>
    <source>
        <strain evidence="2">RBIC_L_NR</strain>
    </source>
</reference>
<proteinExistence type="predicted"/>
<accession>A0AAV8ZP27</accession>
<sequence>MIIGSDKLSKAPIEKEKTEIDSSDKKTDGKSDTKEEKTELKETIVDEETPMETNDIVEESKVEVAEKEKPKAVVRKKKRKY</sequence>
<evidence type="ECO:0000256" key="1">
    <source>
        <dbReference type="SAM" id="MobiDB-lite"/>
    </source>
</evidence>
<gene>
    <name evidence="2" type="ORF">NQ314_003315</name>
</gene>
<feature type="region of interest" description="Disordered" evidence="1">
    <location>
        <begin position="1"/>
        <end position="81"/>
    </location>
</feature>
<comment type="caution">
    <text evidence="2">The sequence shown here is derived from an EMBL/GenBank/DDBJ whole genome shotgun (WGS) entry which is preliminary data.</text>
</comment>